<evidence type="ECO:0000259" key="1">
    <source>
        <dbReference type="SMART" id="SM00579"/>
    </source>
</evidence>
<organism evidence="2 3">
    <name type="scientific">Gossypium lobatum</name>
    <dbReference type="NCBI Taxonomy" id="34289"/>
    <lineage>
        <taxon>Eukaryota</taxon>
        <taxon>Viridiplantae</taxon>
        <taxon>Streptophyta</taxon>
        <taxon>Embryophyta</taxon>
        <taxon>Tracheophyta</taxon>
        <taxon>Spermatophyta</taxon>
        <taxon>Magnoliopsida</taxon>
        <taxon>eudicotyledons</taxon>
        <taxon>Gunneridae</taxon>
        <taxon>Pentapetalae</taxon>
        <taxon>rosids</taxon>
        <taxon>malvids</taxon>
        <taxon>Malvales</taxon>
        <taxon>Malvaceae</taxon>
        <taxon>Malvoideae</taxon>
        <taxon>Gossypium</taxon>
    </lineage>
</organism>
<accession>A0A7J8LSA0</accession>
<keyword evidence="3" id="KW-1185">Reference proteome</keyword>
<gene>
    <name evidence="2" type="ORF">Golob_025509</name>
</gene>
<feature type="domain" description="FBD" evidence="1">
    <location>
        <begin position="56"/>
        <end position="122"/>
    </location>
</feature>
<dbReference type="InterPro" id="IPR006566">
    <property type="entry name" value="FBD"/>
</dbReference>
<dbReference type="AlphaFoldDB" id="A0A7J8LSA0"/>
<feature type="non-terminal residue" evidence="2">
    <location>
        <position position="1"/>
    </location>
</feature>
<dbReference type="PANTHER" id="PTHR31900:SF27">
    <property type="entry name" value="FBD DOMAIN-CONTAINING PROTEIN"/>
    <property type="match status" value="1"/>
</dbReference>
<dbReference type="Pfam" id="PF08387">
    <property type="entry name" value="FBD"/>
    <property type="match status" value="1"/>
</dbReference>
<dbReference type="PANTHER" id="PTHR31900">
    <property type="entry name" value="F-BOX/RNI SUPERFAMILY PROTEIN-RELATED"/>
    <property type="match status" value="1"/>
</dbReference>
<dbReference type="Proteomes" id="UP000593572">
    <property type="component" value="Unassembled WGS sequence"/>
</dbReference>
<dbReference type="EMBL" id="JABEZX010000005">
    <property type="protein sequence ID" value="MBA0555324.1"/>
    <property type="molecule type" value="Genomic_DNA"/>
</dbReference>
<reference evidence="2 3" key="1">
    <citation type="journal article" date="2019" name="Genome Biol. Evol.">
        <title>Insights into the evolution of the New World diploid cottons (Gossypium, subgenus Houzingenia) based on genome sequencing.</title>
        <authorList>
            <person name="Grover C.E."/>
            <person name="Arick M.A. 2nd"/>
            <person name="Thrash A."/>
            <person name="Conover J.L."/>
            <person name="Sanders W.S."/>
            <person name="Peterson D.G."/>
            <person name="Frelichowski J.E."/>
            <person name="Scheffler J.A."/>
            <person name="Scheffler B.E."/>
            <person name="Wendel J.F."/>
        </authorList>
    </citation>
    <scope>NUCLEOTIDE SEQUENCE [LARGE SCALE GENOMIC DNA]</scope>
    <source>
        <strain evidence="2">157</strain>
        <tissue evidence="2">Leaf</tissue>
    </source>
</reference>
<comment type="caution">
    <text evidence="2">The sequence shown here is derived from an EMBL/GenBank/DDBJ whole genome shotgun (WGS) entry which is preliminary data.</text>
</comment>
<dbReference type="SMART" id="SM00579">
    <property type="entry name" value="FBD"/>
    <property type="match status" value="1"/>
</dbReference>
<protein>
    <recommendedName>
        <fullName evidence="1">FBD domain-containing protein</fullName>
    </recommendedName>
</protein>
<evidence type="ECO:0000313" key="3">
    <source>
        <dbReference type="Proteomes" id="UP000593572"/>
    </source>
</evidence>
<feature type="non-terminal residue" evidence="2">
    <location>
        <position position="122"/>
    </location>
</feature>
<sequence>IPLTNRLPIFHNLTEFEFYGREDWLVEFLHCAHNLKTLTVEFKNVAGTRWNIDVPSCLSFHLKEIEISDYATHMIEIVHYFLDNAMVLEKLIIRLDAMNATHESKANNQLLQLLKTSKKCLI</sequence>
<proteinExistence type="predicted"/>
<evidence type="ECO:0000313" key="2">
    <source>
        <dbReference type="EMBL" id="MBA0555324.1"/>
    </source>
</evidence>
<name>A0A7J8LSA0_9ROSI</name>
<dbReference type="InterPro" id="IPR050232">
    <property type="entry name" value="FBL13/AtMIF1-like"/>
</dbReference>